<dbReference type="RefSeq" id="WP_136371528.1">
    <property type="nucleotide sequence ID" value="NZ_SSOB01000026.1"/>
</dbReference>
<proteinExistence type="predicted"/>
<dbReference type="InterPro" id="IPR007712">
    <property type="entry name" value="RelE/ParE_toxin"/>
</dbReference>
<keyword evidence="1" id="KW-1277">Toxin-antitoxin system</keyword>
<dbReference type="InterPro" id="IPR035093">
    <property type="entry name" value="RelE/ParE_toxin_dom_sf"/>
</dbReference>
<keyword evidence="3" id="KW-1185">Reference proteome</keyword>
<accession>A0A4S4BN08</accession>
<evidence type="ECO:0000313" key="2">
    <source>
        <dbReference type="EMBL" id="THF76251.1"/>
    </source>
</evidence>
<protein>
    <submittedName>
        <fullName evidence="2">Type II toxin-antitoxin system RelE/ParE family toxin</fullName>
    </submittedName>
</protein>
<dbReference type="Proteomes" id="UP000310636">
    <property type="component" value="Unassembled WGS sequence"/>
</dbReference>
<organism evidence="2 3">
    <name type="scientific">Cohnella fermenti</name>
    <dbReference type="NCBI Taxonomy" id="2565925"/>
    <lineage>
        <taxon>Bacteria</taxon>
        <taxon>Bacillati</taxon>
        <taxon>Bacillota</taxon>
        <taxon>Bacilli</taxon>
        <taxon>Bacillales</taxon>
        <taxon>Paenibacillaceae</taxon>
        <taxon>Cohnella</taxon>
    </lineage>
</organism>
<evidence type="ECO:0000256" key="1">
    <source>
        <dbReference type="ARBA" id="ARBA00022649"/>
    </source>
</evidence>
<sequence length="53" mass="6432">MVELVWSPRSLKDLEIIYEYIKQDSIEQARRFVNELIYESSTLIDFPYINPEH</sequence>
<comment type="caution">
    <text evidence="2">The sequence shown here is derived from an EMBL/GenBank/DDBJ whole genome shotgun (WGS) entry which is preliminary data.</text>
</comment>
<evidence type="ECO:0000313" key="3">
    <source>
        <dbReference type="Proteomes" id="UP000310636"/>
    </source>
</evidence>
<dbReference type="OrthoDB" id="5574284at2"/>
<dbReference type="Pfam" id="PF05016">
    <property type="entry name" value="ParE_toxin"/>
    <property type="match status" value="1"/>
</dbReference>
<dbReference type="EMBL" id="SSOB01000026">
    <property type="protein sequence ID" value="THF76251.1"/>
    <property type="molecule type" value="Genomic_DNA"/>
</dbReference>
<name>A0A4S4BN08_9BACL</name>
<dbReference type="AlphaFoldDB" id="A0A4S4BN08"/>
<dbReference type="Gene3D" id="3.30.2310.20">
    <property type="entry name" value="RelE-like"/>
    <property type="match status" value="1"/>
</dbReference>
<gene>
    <name evidence="2" type="ORF">E6C55_19690</name>
</gene>
<reference evidence="2 3" key="1">
    <citation type="submission" date="2019-04" db="EMBL/GenBank/DDBJ databases">
        <title>Cohnella sp. nov. isolated from preserved vegetables.</title>
        <authorList>
            <person name="Lin S.-Y."/>
            <person name="Hung M.-H."/>
            <person name="Young C.-C."/>
        </authorList>
    </citation>
    <scope>NUCLEOTIDE SEQUENCE [LARGE SCALE GENOMIC DNA]</scope>
    <source>
        <strain evidence="2 3">CC-MHH1044</strain>
    </source>
</reference>